<name>A0ABV9FPC2_9NOCA</name>
<keyword evidence="5 8" id="KW-1133">Transmembrane helix</keyword>
<dbReference type="EMBL" id="JBHSFO010000001">
    <property type="protein sequence ID" value="MFC4602401.1"/>
    <property type="molecule type" value="Genomic_DNA"/>
</dbReference>
<organism evidence="10 11">
    <name type="scientific">Rhodococcus kronopolitis</name>
    <dbReference type="NCBI Taxonomy" id="1460226"/>
    <lineage>
        <taxon>Bacteria</taxon>
        <taxon>Bacillati</taxon>
        <taxon>Actinomycetota</taxon>
        <taxon>Actinomycetes</taxon>
        <taxon>Mycobacteriales</taxon>
        <taxon>Nocardiaceae</taxon>
        <taxon>Rhodococcus</taxon>
    </lineage>
</organism>
<evidence type="ECO:0000256" key="2">
    <source>
        <dbReference type="ARBA" id="ARBA00022448"/>
    </source>
</evidence>
<evidence type="ECO:0000256" key="5">
    <source>
        <dbReference type="ARBA" id="ARBA00022989"/>
    </source>
</evidence>
<gene>
    <name evidence="10" type="ORF">ACFO6S_01700</name>
</gene>
<feature type="transmembrane region" description="Helical" evidence="8">
    <location>
        <begin position="191"/>
        <end position="209"/>
    </location>
</feature>
<keyword evidence="6 8" id="KW-0472">Membrane</keyword>
<feature type="transmembrane region" description="Helical" evidence="8">
    <location>
        <begin position="67"/>
        <end position="89"/>
    </location>
</feature>
<keyword evidence="2" id="KW-0813">Transport</keyword>
<feature type="region of interest" description="Disordered" evidence="7">
    <location>
        <begin position="1"/>
        <end position="30"/>
    </location>
</feature>
<feature type="transmembrane region" description="Helical" evidence="8">
    <location>
        <begin position="101"/>
        <end position="121"/>
    </location>
</feature>
<dbReference type="SUPFAM" id="SSF103473">
    <property type="entry name" value="MFS general substrate transporter"/>
    <property type="match status" value="1"/>
</dbReference>
<evidence type="ECO:0000256" key="7">
    <source>
        <dbReference type="SAM" id="MobiDB-lite"/>
    </source>
</evidence>
<dbReference type="Proteomes" id="UP001595914">
    <property type="component" value="Unassembled WGS sequence"/>
</dbReference>
<reference evidence="11" key="1">
    <citation type="journal article" date="2019" name="Int. J. Syst. Evol. Microbiol.">
        <title>The Global Catalogue of Microorganisms (GCM) 10K type strain sequencing project: providing services to taxonomists for standard genome sequencing and annotation.</title>
        <authorList>
            <consortium name="The Broad Institute Genomics Platform"/>
            <consortium name="The Broad Institute Genome Sequencing Center for Infectious Disease"/>
            <person name="Wu L."/>
            <person name="Ma J."/>
        </authorList>
    </citation>
    <scope>NUCLEOTIDE SEQUENCE [LARGE SCALE GENOMIC DNA]</scope>
    <source>
        <strain evidence="11">CCUG 54520</strain>
    </source>
</reference>
<feature type="compositionally biased region" description="Pro residues" evidence="7">
    <location>
        <begin position="15"/>
        <end position="28"/>
    </location>
</feature>
<evidence type="ECO:0000256" key="3">
    <source>
        <dbReference type="ARBA" id="ARBA00022475"/>
    </source>
</evidence>
<proteinExistence type="predicted"/>
<feature type="transmembrane region" description="Helical" evidence="8">
    <location>
        <begin position="127"/>
        <end position="149"/>
    </location>
</feature>
<dbReference type="InterPro" id="IPR011701">
    <property type="entry name" value="MFS"/>
</dbReference>
<dbReference type="PRINTS" id="PR01035">
    <property type="entry name" value="TCRTETA"/>
</dbReference>
<feature type="domain" description="Major facilitator superfamily (MFS) profile" evidence="9">
    <location>
        <begin position="36"/>
        <end position="417"/>
    </location>
</feature>
<evidence type="ECO:0000256" key="6">
    <source>
        <dbReference type="ARBA" id="ARBA00023136"/>
    </source>
</evidence>
<dbReference type="PROSITE" id="PS50850">
    <property type="entry name" value="MFS"/>
    <property type="match status" value="1"/>
</dbReference>
<dbReference type="InterPro" id="IPR036259">
    <property type="entry name" value="MFS_trans_sf"/>
</dbReference>
<dbReference type="InterPro" id="IPR020846">
    <property type="entry name" value="MFS_dom"/>
</dbReference>
<feature type="transmembrane region" description="Helical" evidence="8">
    <location>
        <begin position="239"/>
        <end position="264"/>
    </location>
</feature>
<dbReference type="RefSeq" id="WP_378413515.1">
    <property type="nucleotide sequence ID" value="NZ_JBHSFO010000001.1"/>
</dbReference>
<dbReference type="Gene3D" id="1.20.1250.20">
    <property type="entry name" value="MFS general substrate transporter like domains"/>
    <property type="match status" value="2"/>
</dbReference>
<comment type="subcellular location">
    <subcellularLocation>
        <location evidence="1">Cell membrane</location>
        <topology evidence="1">Multi-pass membrane protein</topology>
    </subcellularLocation>
</comment>
<keyword evidence="4 8" id="KW-0812">Transmembrane</keyword>
<protein>
    <submittedName>
        <fullName evidence="10">MFS transporter</fullName>
    </submittedName>
</protein>
<dbReference type="InterPro" id="IPR050171">
    <property type="entry name" value="MFS_Transporters"/>
</dbReference>
<keyword evidence="3" id="KW-1003">Cell membrane</keyword>
<feature type="transmembrane region" description="Helical" evidence="8">
    <location>
        <begin position="270"/>
        <end position="290"/>
    </location>
</feature>
<comment type="caution">
    <text evidence="10">The sequence shown here is derived from an EMBL/GenBank/DDBJ whole genome shotgun (WGS) entry which is preliminary data.</text>
</comment>
<dbReference type="PANTHER" id="PTHR23517">
    <property type="entry name" value="RESISTANCE PROTEIN MDTM, PUTATIVE-RELATED-RELATED"/>
    <property type="match status" value="1"/>
</dbReference>
<evidence type="ECO:0000313" key="10">
    <source>
        <dbReference type="EMBL" id="MFC4602401.1"/>
    </source>
</evidence>
<dbReference type="InterPro" id="IPR001958">
    <property type="entry name" value="Tet-R_TetA/multi-R_MdtG-like"/>
</dbReference>
<sequence>MRIFPKSTATGPGRAQPPGPAQSTPPRPADSALPSEIWVLVSASFVIALGFGIVAPALPQFARSFDVGYIAASAVISVFALMRLLFAPMSGALVQRLGERPTYLTGLLIVAVSSGAVAFAGDYWQLLLFRAVGGIGSTMFTVSALGLLIRITPPGIRGRVSGLYATSFLFGTIGGPLVGGALAGFGLRAPFLIYAVALLVAAAVVYVSLKGSALASPDAAGSPVTMTLRQALASATYRAALVSNFANGWVSFGVRVAMVPLFVVEALDEGTALAGVALTVYAVGNALVQIPAGRASDLRGRRPFVLAGLVVSGSATAVLGFSDNLLVFLALSLVAGMGSGLMNPAQQAAVADVIGSKARGGPVLATFQMASDVGVVAGPLIAGVLAQYLSYGVAFAVTGSLMLLPVAFWLVAPSSIPQPSAGDAADQGADGVGGPDRGHPEDK</sequence>
<evidence type="ECO:0000256" key="4">
    <source>
        <dbReference type="ARBA" id="ARBA00022692"/>
    </source>
</evidence>
<dbReference type="CDD" id="cd17325">
    <property type="entry name" value="MFS_MdtG_SLC18_like"/>
    <property type="match status" value="1"/>
</dbReference>
<feature type="transmembrane region" description="Helical" evidence="8">
    <location>
        <begin position="302"/>
        <end position="319"/>
    </location>
</feature>
<feature type="transmembrane region" description="Helical" evidence="8">
    <location>
        <begin position="161"/>
        <end position="185"/>
    </location>
</feature>
<evidence type="ECO:0000259" key="9">
    <source>
        <dbReference type="PROSITE" id="PS50850"/>
    </source>
</evidence>
<evidence type="ECO:0000256" key="1">
    <source>
        <dbReference type="ARBA" id="ARBA00004651"/>
    </source>
</evidence>
<feature type="region of interest" description="Disordered" evidence="7">
    <location>
        <begin position="418"/>
        <end position="443"/>
    </location>
</feature>
<feature type="transmembrane region" description="Helical" evidence="8">
    <location>
        <begin position="388"/>
        <end position="411"/>
    </location>
</feature>
<feature type="transmembrane region" description="Helical" evidence="8">
    <location>
        <begin position="363"/>
        <end position="382"/>
    </location>
</feature>
<evidence type="ECO:0000313" key="11">
    <source>
        <dbReference type="Proteomes" id="UP001595914"/>
    </source>
</evidence>
<keyword evidence="11" id="KW-1185">Reference proteome</keyword>
<evidence type="ECO:0000256" key="8">
    <source>
        <dbReference type="SAM" id="Phobius"/>
    </source>
</evidence>
<feature type="transmembrane region" description="Helical" evidence="8">
    <location>
        <begin position="37"/>
        <end position="55"/>
    </location>
</feature>
<feature type="transmembrane region" description="Helical" evidence="8">
    <location>
        <begin position="325"/>
        <end position="342"/>
    </location>
</feature>
<dbReference type="Pfam" id="PF07690">
    <property type="entry name" value="MFS_1"/>
    <property type="match status" value="2"/>
</dbReference>
<accession>A0ABV9FPC2</accession>